<feature type="domain" description="4Fe-4S ferredoxin-type" evidence="6">
    <location>
        <begin position="31"/>
        <end position="60"/>
    </location>
</feature>
<evidence type="ECO:0000256" key="3">
    <source>
        <dbReference type="ARBA" id="ARBA00022737"/>
    </source>
</evidence>
<protein>
    <submittedName>
        <fullName evidence="7">Hydrogenase 4 subunit H</fullName>
    </submittedName>
</protein>
<dbReference type="PROSITE" id="PS51379">
    <property type="entry name" value="4FE4S_FER_2"/>
    <property type="match status" value="2"/>
</dbReference>
<dbReference type="PROSITE" id="PS00198">
    <property type="entry name" value="4FE4S_FER_1"/>
    <property type="match status" value="2"/>
</dbReference>
<evidence type="ECO:0000313" key="8">
    <source>
        <dbReference type="Proteomes" id="UP001466893"/>
    </source>
</evidence>
<evidence type="ECO:0000259" key="6">
    <source>
        <dbReference type="PROSITE" id="PS51379"/>
    </source>
</evidence>
<evidence type="ECO:0000256" key="5">
    <source>
        <dbReference type="ARBA" id="ARBA00023014"/>
    </source>
</evidence>
<dbReference type="Proteomes" id="UP001466893">
    <property type="component" value="Chromosome"/>
</dbReference>
<dbReference type="Pfam" id="PF12838">
    <property type="entry name" value="Fer4_7"/>
    <property type="match status" value="1"/>
</dbReference>
<accession>A0ABZ3B9D2</accession>
<dbReference type="InterPro" id="IPR010226">
    <property type="entry name" value="NADH_quinone_OxRdtase_chainI"/>
</dbReference>
<keyword evidence="8" id="KW-1185">Reference proteome</keyword>
<reference evidence="7 8" key="1">
    <citation type="submission" date="2024-04" db="EMBL/GenBank/DDBJ databases">
        <title>Kosakonia calanthae sp. nov., a halophilic bacterium isolated from leaves of Calanthe tiplacata.</title>
        <authorList>
            <person name="Wu P."/>
        </authorList>
    </citation>
    <scope>NUCLEOTIDE SEQUENCE [LARGE SCALE GENOMIC DNA]</scope>
    <source>
        <strain evidence="7 8">BYX6</strain>
    </source>
</reference>
<organism evidence="7 8">
    <name type="scientific">Kosakonia calanthes</name>
    <dbReference type="NCBI Taxonomy" id="3139408"/>
    <lineage>
        <taxon>Bacteria</taxon>
        <taxon>Pseudomonadati</taxon>
        <taxon>Pseudomonadota</taxon>
        <taxon>Gammaproteobacteria</taxon>
        <taxon>Enterobacterales</taxon>
        <taxon>Enterobacteriaceae</taxon>
        <taxon>Kosakonia</taxon>
    </lineage>
</organism>
<proteinExistence type="predicted"/>
<dbReference type="NCBIfam" id="NF006076">
    <property type="entry name" value="PRK08222.1"/>
    <property type="match status" value="1"/>
</dbReference>
<dbReference type="InterPro" id="IPR017900">
    <property type="entry name" value="4Fe4S_Fe_S_CS"/>
</dbReference>
<feature type="domain" description="4Fe-4S ferredoxin-type" evidence="6">
    <location>
        <begin position="66"/>
        <end position="95"/>
    </location>
</feature>
<dbReference type="EMBL" id="CP151800">
    <property type="protein sequence ID" value="WZV99527.1"/>
    <property type="molecule type" value="Genomic_DNA"/>
</dbReference>
<gene>
    <name evidence="7" type="primary">hyfH</name>
    <name evidence="7" type="ORF">AAEY27_06470</name>
</gene>
<keyword evidence="4" id="KW-0408">Iron</keyword>
<keyword evidence="3" id="KW-0677">Repeat</keyword>
<dbReference type="NCBIfam" id="NF009053">
    <property type="entry name" value="PRK12387.1"/>
    <property type="match status" value="1"/>
</dbReference>
<dbReference type="PANTHER" id="PTHR10849:SF35">
    <property type="entry name" value="FORMATE HYDROGENLYASE SUBUNIT 6-RELATED"/>
    <property type="match status" value="1"/>
</dbReference>
<keyword evidence="5" id="KW-0411">Iron-sulfur</keyword>
<dbReference type="Gene3D" id="3.30.70.3270">
    <property type="match status" value="1"/>
</dbReference>
<evidence type="ECO:0000256" key="1">
    <source>
        <dbReference type="ARBA" id="ARBA00022485"/>
    </source>
</evidence>
<evidence type="ECO:0000256" key="4">
    <source>
        <dbReference type="ARBA" id="ARBA00023004"/>
    </source>
</evidence>
<evidence type="ECO:0000313" key="7">
    <source>
        <dbReference type="EMBL" id="WZV99527.1"/>
    </source>
</evidence>
<keyword evidence="2" id="KW-0479">Metal-binding</keyword>
<dbReference type="RefSeq" id="WP_342324066.1">
    <property type="nucleotide sequence ID" value="NZ_CP151800.1"/>
</dbReference>
<dbReference type="PANTHER" id="PTHR10849">
    <property type="entry name" value="NADH DEHYDROGENASE UBIQUINONE IRON-SULFUR PROTEIN 8, MITOCHONDRIAL"/>
    <property type="match status" value="1"/>
</dbReference>
<sequence>MLKLLKTILRAGEPTVKYPFAPLEVCPGFRGKPELDPLQCIACGACTNACPANALTMETDTANNSRVWQLFIGRCIYCGRCEEVCPTRAIHLTEEFELAVTNKADLYVRATFRLQHCRECGLAFAAEKSVALAVELLTLNQNAPQQADTLRAQADLCPACRRRAALEHRGSDNVHYYFEERA</sequence>
<dbReference type="InterPro" id="IPR017896">
    <property type="entry name" value="4Fe4S_Fe-S-bd"/>
</dbReference>
<keyword evidence="1" id="KW-0004">4Fe-4S</keyword>
<dbReference type="SUPFAM" id="SSF54862">
    <property type="entry name" value="4Fe-4S ferredoxins"/>
    <property type="match status" value="1"/>
</dbReference>
<evidence type="ECO:0000256" key="2">
    <source>
        <dbReference type="ARBA" id="ARBA00022723"/>
    </source>
</evidence>
<name>A0ABZ3B9D2_9ENTR</name>